<dbReference type="RefSeq" id="WP_015321256.1">
    <property type="nucleotide sequence ID" value="NC_019974.1"/>
</dbReference>
<gene>
    <name evidence="4" type="ORF">Natoc_2026</name>
</gene>
<feature type="domain" description="SHOCT" evidence="3">
    <location>
        <begin position="86"/>
        <end position="111"/>
    </location>
</feature>
<evidence type="ECO:0000259" key="3">
    <source>
        <dbReference type="Pfam" id="PF09851"/>
    </source>
</evidence>
<dbReference type="InterPro" id="IPR018649">
    <property type="entry name" value="SHOCT"/>
</dbReference>
<feature type="transmembrane region" description="Helical" evidence="2">
    <location>
        <begin position="12"/>
        <end position="31"/>
    </location>
</feature>
<dbReference type="STRING" id="694430.Natoc_2026"/>
<feature type="transmembrane region" description="Helical" evidence="2">
    <location>
        <begin position="37"/>
        <end position="55"/>
    </location>
</feature>
<feature type="region of interest" description="Disordered" evidence="1">
    <location>
        <begin position="67"/>
        <end position="87"/>
    </location>
</feature>
<dbReference type="KEGG" id="nou:Natoc_2026"/>
<keyword evidence="5" id="KW-1185">Reference proteome</keyword>
<reference evidence="4 5" key="1">
    <citation type="submission" date="2012-11" db="EMBL/GenBank/DDBJ databases">
        <title>FINISHED of Natronococcus occultus SP4, DSM 3396.</title>
        <authorList>
            <consortium name="DOE Joint Genome Institute"/>
            <person name="Eisen J."/>
            <person name="Huntemann M."/>
            <person name="Wei C.-L."/>
            <person name="Han J."/>
            <person name="Detter J.C."/>
            <person name="Han C."/>
            <person name="Tapia R."/>
            <person name="Chen A."/>
            <person name="Kyrpides N."/>
            <person name="Mavromatis K."/>
            <person name="Markowitz V."/>
            <person name="Szeto E."/>
            <person name="Ivanova N."/>
            <person name="Mikhailova N."/>
            <person name="Ovchinnikova G."/>
            <person name="Pagani I."/>
            <person name="Pati A."/>
            <person name="Goodwin L."/>
            <person name="Nordberg H.P."/>
            <person name="Cantor M.N."/>
            <person name="Hua S.X."/>
            <person name="Woyke T."/>
            <person name="Eisen J."/>
            <person name="Klenk H.-P."/>
            <person name="Klenk H.-P."/>
        </authorList>
    </citation>
    <scope>NUCLEOTIDE SEQUENCE [LARGE SCALE GENOMIC DNA]</scope>
    <source>
        <strain evidence="4 5">SP4</strain>
    </source>
</reference>
<dbReference type="eggNOG" id="arCOG03911">
    <property type="taxonomic scope" value="Archaea"/>
</dbReference>
<dbReference type="Proteomes" id="UP000010878">
    <property type="component" value="Chromosome"/>
</dbReference>
<feature type="compositionally biased region" description="Basic and acidic residues" evidence="1">
    <location>
        <begin position="131"/>
        <end position="145"/>
    </location>
</feature>
<name>L0JXS2_9EURY</name>
<dbReference type="AlphaFoldDB" id="L0JXS2"/>
<proteinExistence type="predicted"/>
<protein>
    <submittedName>
        <fullName evidence="4">Putative membrane protein</fullName>
    </submittedName>
</protein>
<organism evidence="4 5">
    <name type="scientific">Natronococcus occultus SP4</name>
    <dbReference type="NCBI Taxonomy" id="694430"/>
    <lineage>
        <taxon>Archaea</taxon>
        <taxon>Methanobacteriati</taxon>
        <taxon>Methanobacteriota</taxon>
        <taxon>Stenosarchaea group</taxon>
        <taxon>Halobacteria</taxon>
        <taxon>Halobacteriales</taxon>
        <taxon>Natrialbaceae</taxon>
        <taxon>Natronococcus</taxon>
    </lineage>
</organism>
<keyword evidence="2" id="KW-0812">Transmembrane</keyword>
<keyword evidence="2" id="KW-1133">Transmembrane helix</keyword>
<dbReference type="Pfam" id="PF09851">
    <property type="entry name" value="SHOCT"/>
    <property type="match status" value="1"/>
</dbReference>
<evidence type="ECO:0000313" key="5">
    <source>
        <dbReference type="Proteomes" id="UP000010878"/>
    </source>
</evidence>
<dbReference type="OrthoDB" id="53394at2157"/>
<dbReference type="HOGENOM" id="CLU_1801657_0_0_2"/>
<feature type="region of interest" description="Disordered" evidence="1">
    <location>
        <begin position="122"/>
        <end position="145"/>
    </location>
</feature>
<keyword evidence="2" id="KW-0472">Membrane</keyword>
<accession>L0JXS2</accession>
<evidence type="ECO:0000256" key="2">
    <source>
        <dbReference type="SAM" id="Phobius"/>
    </source>
</evidence>
<evidence type="ECO:0000256" key="1">
    <source>
        <dbReference type="SAM" id="MobiDB-lite"/>
    </source>
</evidence>
<dbReference type="GeneID" id="14405110"/>
<evidence type="ECO:0000313" key="4">
    <source>
        <dbReference type="EMBL" id="AGB37812.1"/>
    </source>
</evidence>
<sequence length="145" mass="16151">MVTDLRDFVAEDLWLLLAIVTFAVVSIVSLIGLETVGVLIAIVGWFLLVPLFLFWGEEIADLVLEERTPEPASETVPSSTSESDGALEELKRRYAAGEIDDDEFERRLERLVGVDDAFADVFSDGSSSDRSNAETKLEREAERNR</sequence>
<dbReference type="EMBL" id="CP003929">
    <property type="protein sequence ID" value="AGB37812.1"/>
    <property type="molecule type" value="Genomic_DNA"/>
</dbReference>